<comment type="caution">
    <text evidence="1">The sequence shown here is derived from an EMBL/GenBank/DDBJ whole genome shotgun (WGS) entry which is preliminary data.</text>
</comment>
<dbReference type="EMBL" id="JAZHXJ010000318">
    <property type="protein sequence ID" value="KAL1864667.1"/>
    <property type="molecule type" value="Genomic_DNA"/>
</dbReference>
<name>A0ABR3WMF2_9PEZI</name>
<organism evidence="1 2">
    <name type="scientific">Phialemonium thermophilum</name>
    <dbReference type="NCBI Taxonomy" id="223376"/>
    <lineage>
        <taxon>Eukaryota</taxon>
        <taxon>Fungi</taxon>
        <taxon>Dikarya</taxon>
        <taxon>Ascomycota</taxon>
        <taxon>Pezizomycotina</taxon>
        <taxon>Sordariomycetes</taxon>
        <taxon>Sordariomycetidae</taxon>
        <taxon>Cephalothecales</taxon>
        <taxon>Cephalothecaceae</taxon>
        <taxon>Phialemonium</taxon>
    </lineage>
</organism>
<accession>A0ABR3WMF2</accession>
<reference evidence="1 2" key="1">
    <citation type="journal article" date="2024" name="Commun. Biol.">
        <title>Comparative genomic analysis of thermophilic fungi reveals convergent evolutionary adaptations and gene losses.</title>
        <authorList>
            <person name="Steindorff A.S."/>
            <person name="Aguilar-Pontes M.V."/>
            <person name="Robinson A.J."/>
            <person name="Andreopoulos B."/>
            <person name="LaButti K."/>
            <person name="Kuo A."/>
            <person name="Mondo S."/>
            <person name="Riley R."/>
            <person name="Otillar R."/>
            <person name="Haridas S."/>
            <person name="Lipzen A."/>
            <person name="Grimwood J."/>
            <person name="Schmutz J."/>
            <person name="Clum A."/>
            <person name="Reid I.D."/>
            <person name="Moisan M.C."/>
            <person name="Butler G."/>
            <person name="Nguyen T.T.M."/>
            <person name="Dewar K."/>
            <person name="Conant G."/>
            <person name="Drula E."/>
            <person name="Henrissat B."/>
            <person name="Hansel C."/>
            <person name="Singer S."/>
            <person name="Hutchinson M.I."/>
            <person name="de Vries R.P."/>
            <person name="Natvig D.O."/>
            <person name="Powell A.J."/>
            <person name="Tsang A."/>
            <person name="Grigoriev I.V."/>
        </authorList>
    </citation>
    <scope>NUCLEOTIDE SEQUENCE [LARGE SCALE GENOMIC DNA]</scope>
    <source>
        <strain evidence="1 2">ATCC 24622</strain>
    </source>
</reference>
<proteinExistence type="predicted"/>
<evidence type="ECO:0000313" key="2">
    <source>
        <dbReference type="Proteomes" id="UP001586593"/>
    </source>
</evidence>
<dbReference type="Proteomes" id="UP001586593">
    <property type="component" value="Unassembled WGS sequence"/>
</dbReference>
<gene>
    <name evidence="1" type="ORF">VTK73DRAFT_5690</name>
</gene>
<evidence type="ECO:0000313" key="1">
    <source>
        <dbReference type="EMBL" id="KAL1864667.1"/>
    </source>
</evidence>
<protein>
    <submittedName>
        <fullName evidence="1">Uncharacterized protein</fullName>
    </submittedName>
</protein>
<keyword evidence="2" id="KW-1185">Reference proteome</keyword>
<sequence>MSCPGRSFPLLCSLACGQTEVRSSASLSPLARVPSIESSHLEQQYHAQLSRSRQVVDHMASKRVRNHSWLSQTQALRCPACRMQHSACRAPSVIARTAQLQGLTIAATRRQQQAASVSLRRGRARFASVSRLSSSDNLRLLKQSRDMQSHSAGGMDGFQIGTILSRARTTQPHGPSFLKRRNRRRPFSLCGWKRMGKP</sequence>